<accession>A0A6G1JE17</accession>
<keyword evidence="2" id="KW-1185">Reference proteome</keyword>
<dbReference type="Proteomes" id="UP000799291">
    <property type="component" value="Unassembled WGS sequence"/>
</dbReference>
<organism evidence="1 2">
    <name type="scientific">Lentithecium fluviatile CBS 122367</name>
    <dbReference type="NCBI Taxonomy" id="1168545"/>
    <lineage>
        <taxon>Eukaryota</taxon>
        <taxon>Fungi</taxon>
        <taxon>Dikarya</taxon>
        <taxon>Ascomycota</taxon>
        <taxon>Pezizomycotina</taxon>
        <taxon>Dothideomycetes</taxon>
        <taxon>Pleosporomycetidae</taxon>
        <taxon>Pleosporales</taxon>
        <taxon>Massarineae</taxon>
        <taxon>Lentitheciaceae</taxon>
        <taxon>Lentithecium</taxon>
    </lineage>
</organism>
<evidence type="ECO:0000313" key="2">
    <source>
        <dbReference type="Proteomes" id="UP000799291"/>
    </source>
</evidence>
<reference evidence="1" key="1">
    <citation type="journal article" date="2020" name="Stud. Mycol.">
        <title>101 Dothideomycetes genomes: a test case for predicting lifestyles and emergence of pathogens.</title>
        <authorList>
            <person name="Haridas S."/>
            <person name="Albert R."/>
            <person name="Binder M."/>
            <person name="Bloem J."/>
            <person name="Labutti K."/>
            <person name="Salamov A."/>
            <person name="Andreopoulos B."/>
            <person name="Baker S."/>
            <person name="Barry K."/>
            <person name="Bills G."/>
            <person name="Bluhm B."/>
            <person name="Cannon C."/>
            <person name="Castanera R."/>
            <person name="Culley D."/>
            <person name="Daum C."/>
            <person name="Ezra D."/>
            <person name="Gonzalez J."/>
            <person name="Henrissat B."/>
            <person name="Kuo A."/>
            <person name="Liang C."/>
            <person name="Lipzen A."/>
            <person name="Lutzoni F."/>
            <person name="Magnuson J."/>
            <person name="Mondo S."/>
            <person name="Nolan M."/>
            <person name="Ohm R."/>
            <person name="Pangilinan J."/>
            <person name="Park H.-J."/>
            <person name="Ramirez L."/>
            <person name="Alfaro M."/>
            <person name="Sun H."/>
            <person name="Tritt A."/>
            <person name="Yoshinaga Y."/>
            <person name="Zwiers L.-H."/>
            <person name="Turgeon B."/>
            <person name="Goodwin S."/>
            <person name="Spatafora J."/>
            <person name="Crous P."/>
            <person name="Grigoriev I."/>
        </authorList>
    </citation>
    <scope>NUCLEOTIDE SEQUENCE</scope>
    <source>
        <strain evidence="1">CBS 122367</strain>
    </source>
</reference>
<evidence type="ECO:0008006" key="3">
    <source>
        <dbReference type="Google" id="ProtNLM"/>
    </source>
</evidence>
<proteinExistence type="predicted"/>
<dbReference type="EMBL" id="MU005573">
    <property type="protein sequence ID" value="KAF2688726.1"/>
    <property type="molecule type" value="Genomic_DNA"/>
</dbReference>
<gene>
    <name evidence="1" type="ORF">K458DRAFT_151736</name>
</gene>
<sequence length="403" mass="45755">MPALGNFRLACKELENKILWYFVKEYFHEMKFMHSKFALEALVAVSKSRMALYVGTLVLGPASNDQGTVSFNGQQPKSPARREQILSALYHYAEENRTMRAFGHDAEMIQTAFHGLSSVTKVEFQGPRKECACISCSPLESYGERHLFESVGAGKASFVPSYLDASQSFARLLHITLSAAQSAGIQLEYVDARTTRFPQEHMEEIQKTGFRTYSLTFPSAPRGETASSSAFATLSTVKLCLGHHQDACNSERRTHFIRRLTTFFDRAPKLQTLGLTFQEGHGIFECLRMLTSSPSLRKIKRLELSSFQFDCMELFDILGPLQDTLQALELCNFVVDDWFEMLVWLVNRMTSLTELEFDRPQDFPTSAKFEGGNSIEVFYKETAAQWTKDRDEYIKSTLNSDSE</sequence>
<dbReference type="AlphaFoldDB" id="A0A6G1JE17"/>
<protein>
    <recommendedName>
        <fullName evidence="3">F-box domain-containing protein</fullName>
    </recommendedName>
</protein>
<dbReference type="InterPro" id="IPR032675">
    <property type="entry name" value="LRR_dom_sf"/>
</dbReference>
<name>A0A6G1JE17_9PLEO</name>
<dbReference type="OrthoDB" id="3795653at2759"/>
<dbReference type="Gene3D" id="3.80.10.10">
    <property type="entry name" value="Ribonuclease Inhibitor"/>
    <property type="match status" value="1"/>
</dbReference>
<evidence type="ECO:0000313" key="1">
    <source>
        <dbReference type="EMBL" id="KAF2688726.1"/>
    </source>
</evidence>